<dbReference type="RefSeq" id="WP_192031725.1">
    <property type="nucleotide sequence ID" value="NZ_JACYTR010000123.1"/>
</dbReference>
<evidence type="ECO:0000313" key="1">
    <source>
        <dbReference type="EMBL" id="MBD8528308.1"/>
    </source>
</evidence>
<dbReference type="AlphaFoldDB" id="A0AAW3ZRH8"/>
<reference evidence="1 2" key="1">
    <citation type="submission" date="2020-09" db="EMBL/GenBank/DDBJ databases">
        <title>Pseudoxanthomonas sp. CAU 1598 isolated from sand of Yaerae Beach.</title>
        <authorList>
            <person name="Kim W."/>
        </authorList>
    </citation>
    <scope>NUCLEOTIDE SEQUENCE [LARGE SCALE GENOMIC DNA]</scope>
    <source>
        <strain evidence="1 2">CAU 1598</strain>
    </source>
</reference>
<keyword evidence="2" id="KW-1185">Reference proteome</keyword>
<dbReference type="EMBL" id="JACYTR010000123">
    <property type="protein sequence ID" value="MBD8528308.1"/>
    <property type="molecule type" value="Genomic_DNA"/>
</dbReference>
<accession>A0AAW3ZRH8</accession>
<organism evidence="1 2">
    <name type="scientific">Pseudomarimonas arenosa</name>
    <dbReference type="NCBI Taxonomy" id="2774145"/>
    <lineage>
        <taxon>Bacteria</taxon>
        <taxon>Pseudomonadati</taxon>
        <taxon>Pseudomonadota</taxon>
        <taxon>Gammaproteobacteria</taxon>
        <taxon>Lysobacterales</taxon>
        <taxon>Lysobacteraceae</taxon>
        <taxon>Pseudomarimonas</taxon>
    </lineage>
</organism>
<dbReference type="Proteomes" id="UP000613768">
    <property type="component" value="Unassembled WGS sequence"/>
</dbReference>
<name>A0AAW3ZRH8_9GAMM</name>
<evidence type="ECO:0000313" key="2">
    <source>
        <dbReference type="Proteomes" id="UP000613768"/>
    </source>
</evidence>
<comment type="caution">
    <text evidence="1">The sequence shown here is derived from an EMBL/GenBank/DDBJ whole genome shotgun (WGS) entry which is preliminary data.</text>
</comment>
<sequence length="142" mass="15841">MLAVFPEALDPDLVGSYPASVKAGGGLVWDAVLEYRVWCYPREGAPDEFQGSDYFYSFACCREALDFAAQVAGAQAPLVLVLQEEFIDEAEPGTYVHRRERRMTEWPIAFFSRPRRTADTIPNFFASDAPASRLDIVRGLAV</sequence>
<gene>
    <name evidence="1" type="ORF">IFO71_21390</name>
</gene>
<protein>
    <submittedName>
        <fullName evidence="1">GCN5 family acetyltransferase</fullName>
    </submittedName>
</protein>
<proteinExistence type="predicted"/>